<accession>B0TCL7</accession>
<dbReference type="STRING" id="498761.HM1_1470"/>
<keyword evidence="3" id="KW-1185">Reference proteome</keyword>
<dbReference type="AlphaFoldDB" id="B0TCL7"/>
<dbReference type="HOGENOM" id="CLU_2788165_0_0_9"/>
<organism evidence="2 3">
    <name type="scientific">Heliobacterium modesticaldum (strain ATCC 51547 / Ice1)</name>
    <dbReference type="NCBI Taxonomy" id="498761"/>
    <lineage>
        <taxon>Bacteria</taxon>
        <taxon>Bacillati</taxon>
        <taxon>Bacillota</taxon>
        <taxon>Clostridia</taxon>
        <taxon>Eubacteriales</taxon>
        <taxon>Heliobacteriaceae</taxon>
        <taxon>Heliomicrobium</taxon>
    </lineage>
</organism>
<dbReference type="EMBL" id="CP000930">
    <property type="protein sequence ID" value="ABZ84043.1"/>
    <property type="molecule type" value="Genomic_DNA"/>
</dbReference>
<gene>
    <name evidence="2" type="ORF">HM1_1470</name>
</gene>
<evidence type="ECO:0000313" key="3">
    <source>
        <dbReference type="Proteomes" id="UP000008550"/>
    </source>
</evidence>
<reference evidence="2 3" key="1">
    <citation type="journal article" date="2008" name="J. Bacteriol.">
        <title>The genome of Heliobacterium modesticaldum, a phototrophic representative of the Firmicutes containing the simplest photosynthetic apparatus.</title>
        <authorList>
            <person name="Sattley W.M."/>
            <person name="Madigan M.T."/>
            <person name="Swingley W.D."/>
            <person name="Cheung P.C."/>
            <person name="Clocksin K.M."/>
            <person name="Conrad A.L."/>
            <person name="Dejesa L.C."/>
            <person name="Honchak B.M."/>
            <person name="Jung D.O."/>
            <person name="Karbach L.E."/>
            <person name="Kurdoglu A."/>
            <person name="Lahiri S."/>
            <person name="Mastrian S.D."/>
            <person name="Page L.E."/>
            <person name="Taylor H.L."/>
            <person name="Wang Z.T."/>
            <person name="Raymond J."/>
            <person name="Chen M."/>
            <person name="Blankenship R.E."/>
            <person name="Touchman J.W."/>
        </authorList>
    </citation>
    <scope>NUCLEOTIDE SEQUENCE [LARGE SCALE GENOMIC DNA]</scope>
    <source>
        <strain evidence="3">ATCC 51547 / Ice1</strain>
    </source>
</reference>
<proteinExistence type="predicted"/>
<dbReference type="KEGG" id="hmo:HM1_1470"/>
<feature type="compositionally biased region" description="Polar residues" evidence="1">
    <location>
        <begin position="49"/>
        <end position="60"/>
    </location>
</feature>
<name>B0TCL7_HELMI</name>
<sequence>MDPTLPHGVCPTDKHSFRSLRIPFLSEKDSSPSLLPPVERYVGARLDGTQRNAASSSVSSIGEGAPPP</sequence>
<dbReference type="Proteomes" id="UP000008550">
    <property type="component" value="Chromosome"/>
</dbReference>
<protein>
    <submittedName>
        <fullName evidence="2">Uncharacterized protein</fullName>
    </submittedName>
</protein>
<feature type="region of interest" description="Disordered" evidence="1">
    <location>
        <begin position="46"/>
        <end position="68"/>
    </location>
</feature>
<evidence type="ECO:0000256" key="1">
    <source>
        <dbReference type="SAM" id="MobiDB-lite"/>
    </source>
</evidence>
<evidence type="ECO:0000313" key="2">
    <source>
        <dbReference type="EMBL" id="ABZ84043.1"/>
    </source>
</evidence>